<dbReference type="SMART" id="SM01004">
    <property type="entry name" value="ALAD"/>
    <property type="match status" value="1"/>
</dbReference>
<gene>
    <name evidence="11" type="ORF">NEPTK9_001431</name>
</gene>
<evidence type="ECO:0000256" key="10">
    <source>
        <dbReference type="RuleBase" id="RU004161"/>
    </source>
</evidence>
<comment type="caution">
    <text evidence="11">The sequence shown here is derived from an EMBL/GenBank/DDBJ whole genome shotgun (WGS) entry which is preliminary data.</text>
</comment>
<dbReference type="InterPro" id="IPR030656">
    <property type="entry name" value="ALAD_AS"/>
</dbReference>
<dbReference type="PANTHER" id="PTHR11458">
    <property type="entry name" value="DELTA-AMINOLEVULINIC ACID DEHYDRATASE"/>
    <property type="match status" value="1"/>
</dbReference>
<sequence length="327" mass="35894">MLLMQTKRPRRNRKSPAVRSLVQETTLNASDLIAPFFIMEGTQKRDSIEALPGIDRLSIDLLVKEAEPLHAQGVPAIALFPVIDPSLKDHEGSEAWNPNSLVVRAIECLKKEIPSLCIISDIALDPFTSHGHDGIVNDRGDILNDATVDALVKQATSYAQAGCDIVAPSDMMDGRIGAIRKTLDNQGLDQTSILSYTVKYASSFYGPFRNALKTSLTFGDKKTYQMDPSNRREAVRELLLDEEEGADMVMVKPALPYLDVIVKLKEKTSLPVGAYQVSGEYAMIMAAHEKGYLDAQSTLFESLTSIKRAGADFIFTYAASQILGLLN</sequence>
<reference evidence="11 12" key="1">
    <citation type="submission" date="2020-01" db="EMBL/GenBank/DDBJ databases">
        <title>Draft genome sequence of Cand. Neptunochlamydia vexilliferae K9.</title>
        <authorList>
            <person name="Schulz F."/>
            <person name="Koestlbacher S."/>
            <person name="Wascher F."/>
            <person name="Pizzetti I."/>
            <person name="Horn M."/>
        </authorList>
    </citation>
    <scope>NUCLEOTIDE SEQUENCE [LARGE SCALE GENOMIC DNA]</scope>
    <source>
        <strain evidence="11 12">K9</strain>
    </source>
</reference>
<dbReference type="EMBL" id="JAAEJV010000050">
    <property type="protein sequence ID" value="MBF5059908.1"/>
    <property type="molecule type" value="Genomic_DNA"/>
</dbReference>
<keyword evidence="7 9" id="KW-0627">Porphyrin biosynthesis</keyword>
<dbReference type="InterPro" id="IPR001731">
    <property type="entry name" value="ALAD"/>
</dbReference>
<evidence type="ECO:0000256" key="2">
    <source>
        <dbReference type="ARBA" id="ARBA00008055"/>
    </source>
</evidence>
<dbReference type="SUPFAM" id="SSF51569">
    <property type="entry name" value="Aldolase"/>
    <property type="match status" value="1"/>
</dbReference>
<comment type="subunit">
    <text evidence="9">Homooctamer.</text>
</comment>
<organism evidence="11 12">
    <name type="scientific">Candidatus Neptunichlamydia vexilliferae</name>
    <dbReference type="NCBI Taxonomy" id="1651774"/>
    <lineage>
        <taxon>Bacteria</taxon>
        <taxon>Pseudomonadati</taxon>
        <taxon>Chlamydiota</taxon>
        <taxon>Chlamydiia</taxon>
        <taxon>Parachlamydiales</taxon>
        <taxon>Simkaniaceae</taxon>
        <taxon>Candidatus Neptunichlamydia</taxon>
    </lineage>
</organism>
<dbReference type="PROSITE" id="PS00169">
    <property type="entry name" value="D_ALA_DEHYDRATASE"/>
    <property type="match status" value="1"/>
</dbReference>
<evidence type="ECO:0000256" key="5">
    <source>
        <dbReference type="ARBA" id="ARBA00023133"/>
    </source>
</evidence>
<dbReference type="PRINTS" id="PR00144">
    <property type="entry name" value="DALDHYDRTASE"/>
</dbReference>
<keyword evidence="5" id="KW-0350">Heme biosynthesis</keyword>
<dbReference type="PANTHER" id="PTHR11458:SF0">
    <property type="entry name" value="DELTA-AMINOLEVULINIC ACID DEHYDRATASE"/>
    <property type="match status" value="1"/>
</dbReference>
<accession>A0ABS0B0J1</accession>
<evidence type="ECO:0000256" key="6">
    <source>
        <dbReference type="ARBA" id="ARBA00023239"/>
    </source>
</evidence>
<name>A0ABS0B0J1_9BACT</name>
<dbReference type="EC" id="4.2.1.24" evidence="3 9"/>
<comment type="catalytic activity">
    <reaction evidence="8 9">
        <text>2 5-aminolevulinate = porphobilinogen + 2 H2O + H(+)</text>
        <dbReference type="Rhea" id="RHEA:24064"/>
        <dbReference type="ChEBI" id="CHEBI:15377"/>
        <dbReference type="ChEBI" id="CHEBI:15378"/>
        <dbReference type="ChEBI" id="CHEBI:58126"/>
        <dbReference type="ChEBI" id="CHEBI:356416"/>
        <dbReference type="EC" id="4.2.1.24"/>
    </reaction>
</comment>
<evidence type="ECO:0000256" key="8">
    <source>
        <dbReference type="ARBA" id="ARBA00047651"/>
    </source>
</evidence>
<dbReference type="PIRSF" id="PIRSF001415">
    <property type="entry name" value="Porphbilin_synth"/>
    <property type="match status" value="1"/>
</dbReference>
<dbReference type="NCBIfam" id="NF006762">
    <property type="entry name" value="PRK09283.1"/>
    <property type="match status" value="1"/>
</dbReference>
<dbReference type="CDD" id="cd04823">
    <property type="entry name" value="ALAD_PBGS_aspartate_rich"/>
    <property type="match status" value="1"/>
</dbReference>
<dbReference type="Pfam" id="PF00490">
    <property type="entry name" value="ALAD"/>
    <property type="match status" value="1"/>
</dbReference>
<keyword evidence="12" id="KW-1185">Reference proteome</keyword>
<proteinExistence type="inferred from homology"/>
<evidence type="ECO:0000256" key="1">
    <source>
        <dbReference type="ARBA" id="ARBA00004694"/>
    </source>
</evidence>
<keyword evidence="6 9" id="KW-0456">Lyase</keyword>
<comment type="similarity">
    <text evidence="2 10">Belongs to the ALAD family.</text>
</comment>
<dbReference type="Gene3D" id="3.20.20.70">
    <property type="entry name" value="Aldolase class I"/>
    <property type="match status" value="1"/>
</dbReference>
<protein>
    <recommendedName>
        <fullName evidence="4 9">Delta-aminolevulinic acid dehydratase</fullName>
        <ecNumber evidence="3 9">4.2.1.24</ecNumber>
    </recommendedName>
</protein>
<evidence type="ECO:0000256" key="3">
    <source>
        <dbReference type="ARBA" id="ARBA00012053"/>
    </source>
</evidence>
<evidence type="ECO:0000256" key="9">
    <source>
        <dbReference type="RuleBase" id="RU000515"/>
    </source>
</evidence>
<comment type="pathway">
    <text evidence="1">Porphyrin-containing compound metabolism; protoporphyrin-IX biosynthesis; coproporphyrinogen-III from 5-aminolevulinate: step 1/4.</text>
</comment>
<evidence type="ECO:0000313" key="12">
    <source>
        <dbReference type="Proteomes" id="UP001194714"/>
    </source>
</evidence>
<evidence type="ECO:0000256" key="4">
    <source>
        <dbReference type="ARBA" id="ARBA00020771"/>
    </source>
</evidence>
<dbReference type="Proteomes" id="UP001194714">
    <property type="component" value="Unassembled WGS sequence"/>
</dbReference>
<evidence type="ECO:0000256" key="7">
    <source>
        <dbReference type="ARBA" id="ARBA00023244"/>
    </source>
</evidence>
<dbReference type="InterPro" id="IPR013785">
    <property type="entry name" value="Aldolase_TIM"/>
</dbReference>
<dbReference type="GO" id="GO:0004655">
    <property type="term" value="F:porphobilinogen synthase activity"/>
    <property type="evidence" value="ECO:0007669"/>
    <property type="project" value="UniProtKB-EC"/>
</dbReference>
<evidence type="ECO:0000313" key="11">
    <source>
        <dbReference type="EMBL" id="MBF5059908.1"/>
    </source>
</evidence>